<evidence type="ECO:0000256" key="3">
    <source>
        <dbReference type="ARBA" id="ARBA00022676"/>
    </source>
</evidence>
<dbReference type="PANTHER" id="PTHR19278:SF9">
    <property type="entry name" value="URIDINE 5'-MONOPHOSPHATE SYNTHASE"/>
    <property type="match status" value="1"/>
</dbReference>
<dbReference type="InterPro" id="IPR000836">
    <property type="entry name" value="PRTase_dom"/>
</dbReference>
<dbReference type="GO" id="GO:0000287">
    <property type="term" value="F:magnesium ion binding"/>
    <property type="evidence" value="ECO:0007669"/>
    <property type="project" value="UniProtKB-UniRule"/>
</dbReference>
<evidence type="ECO:0000256" key="4">
    <source>
        <dbReference type="ARBA" id="ARBA00022679"/>
    </source>
</evidence>
<protein>
    <recommendedName>
        <fullName evidence="2 6">Orotate phosphoribosyltransferase</fullName>
        <shortName evidence="6">OPRT</shortName>
        <shortName evidence="6">OPRTase</shortName>
        <ecNumber evidence="2 6">2.4.2.10</ecNumber>
    </recommendedName>
</protein>
<evidence type="ECO:0000313" key="8">
    <source>
        <dbReference type="EMBL" id="RIH66889.1"/>
    </source>
</evidence>
<keyword evidence="4 6" id="KW-0808">Transferase</keyword>
<dbReference type="PANTHER" id="PTHR19278">
    <property type="entry name" value="OROTATE PHOSPHORIBOSYLTRANSFERASE"/>
    <property type="match status" value="1"/>
</dbReference>
<accession>A0A399D5G4</accession>
<dbReference type="EC" id="2.4.2.10" evidence="2 6"/>
<dbReference type="Gene3D" id="3.40.50.2020">
    <property type="match status" value="1"/>
</dbReference>
<keyword evidence="5 6" id="KW-0665">Pyrimidine biosynthesis</keyword>
<feature type="binding site" evidence="6">
    <location>
        <position position="103"/>
    </location>
    <ligand>
        <name>5-phospho-alpha-D-ribose 1-diphosphate</name>
        <dbReference type="ChEBI" id="CHEBI:58017"/>
        <note>ligand shared between dimeric partners</note>
    </ligand>
</feature>
<feature type="binding site" evidence="6">
    <location>
        <position position="97"/>
    </location>
    <ligand>
        <name>5-phospho-alpha-D-ribose 1-diphosphate</name>
        <dbReference type="ChEBI" id="CHEBI:58017"/>
        <note>ligand shared between dimeric partners</note>
    </ligand>
</feature>
<feature type="binding site" evidence="6">
    <location>
        <position position="127"/>
    </location>
    <ligand>
        <name>orotate</name>
        <dbReference type="ChEBI" id="CHEBI:30839"/>
    </ligand>
</feature>
<comment type="function">
    <text evidence="6">Catalyzes the transfer of a ribosyl phosphate group from 5-phosphoribose 1-diphosphate to orotate, leading to the formation of orotidine monophosphate (OMP).</text>
</comment>
<dbReference type="RefSeq" id="WP_119347915.1">
    <property type="nucleotide sequence ID" value="NZ_JBFHKJ010000093.1"/>
</dbReference>
<dbReference type="AlphaFoldDB" id="A0A399D5G4"/>
<dbReference type="InterPro" id="IPR023031">
    <property type="entry name" value="OPRT"/>
</dbReference>
<sequence length="211" mass="23687">MERTQIEITKKLLEIDTIKIQPNSPFVWASGWKSPIYCDNRKTLSYPETRSLIRDKFVEIIREKYPQAEVIAGVATGAIAHGVLVADKLGLPFIYVRSKPKGHGLENLIEGDLKPEQKVVIIEDLVSTGDSSLKAAEAVNNFGGEVIGMLSIFTYNFHVAKEKFKKANIELTPLSRYQVLIDLALEAGEITQDQVETLMEWREDPASWGKK</sequence>
<dbReference type="Proteomes" id="UP000266441">
    <property type="component" value="Unassembled WGS sequence"/>
</dbReference>
<organism evidence="8 9">
    <name type="scientific">Mariniphaga sediminis</name>
    <dbReference type="NCBI Taxonomy" id="1628158"/>
    <lineage>
        <taxon>Bacteria</taxon>
        <taxon>Pseudomonadati</taxon>
        <taxon>Bacteroidota</taxon>
        <taxon>Bacteroidia</taxon>
        <taxon>Marinilabiliales</taxon>
        <taxon>Prolixibacteraceae</taxon>
        <taxon>Mariniphaga</taxon>
    </lineage>
</organism>
<comment type="similarity">
    <text evidence="6">Belongs to the purine/pyrimidine phosphoribosyltransferase family. PyrE subfamily.</text>
</comment>
<comment type="pathway">
    <text evidence="1 6">Pyrimidine metabolism; UMP biosynthesis via de novo pathway; UMP from orotate: step 1/2.</text>
</comment>
<comment type="subunit">
    <text evidence="6">Homodimer.</text>
</comment>
<evidence type="ECO:0000256" key="6">
    <source>
        <dbReference type="HAMAP-Rule" id="MF_01208"/>
    </source>
</evidence>
<evidence type="ECO:0000256" key="2">
    <source>
        <dbReference type="ARBA" id="ARBA00011971"/>
    </source>
</evidence>
<dbReference type="GO" id="GO:0019856">
    <property type="term" value="P:pyrimidine nucleobase biosynthetic process"/>
    <property type="evidence" value="ECO:0007669"/>
    <property type="project" value="TreeGrafter"/>
</dbReference>
<proteinExistence type="inferred from homology"/>
<dbReference type="Pfam" id="PF00156">
    <property type="entry name" value="Pribosyltran"/>
    <property type="match status" value="1"/>
</dbReference>
<dbReference type="EMBL" id="QWET01000001">
    <property type="protein sequence ID" value="RIH66889.1"/>
    <property type="molecule type" value="Genomic_DNA"/>
</dbReference>
<feature type="binding site" evidence="6">
    <location>
        <position position="101"/>
    </location>
    <ligand>
        <name>5-phospho-alpha-D-ribose 1-diphosphate</name>
        <dbReference type="ChEBI" id="CHEBI:58017"/>
        <note>ligand shared between dimeric partners</note>
    </ligand>
</feature>
<evidence type="ECO:0000256" key="1">
    <source>
        <dbReference type="ARBA" id="ARBA00004889"/>
    </source>
</evidence>
<evidence type="ECO:0000256" key="5">
    <source>
        <dbReference type="ARBA" id="ARBA00022975"/>
    </source>
</evidence>
<keyword evidence="6" id="KW-0460">Magnesium</keyword>
<dbReference type="UniPathway" id="UPA00070">
    <property type="reaction ID" value="UER00119"/>
</dbReference>
<keyword evidence="3 6" id="KW-0328">Glycosyltransferase</keyword>
<comment type="catalytic activity">
    <reaction evidence="6">
        <text>orotidine 5'-phosphate + diphosphate = orotate + 5-phospho-alpha-D-ribose 1-diphosphate</text>
        <dbReference type="Rhea" id="RHEA:10380"/>
        <dbReference type="ChEBI" id="CHEBI:30839"/>
        <dbReference type="ChEBI" id="CHEBI:33019"/>
        <dbReference type="ChEBI" id="CHEBI:57538"/>
        <dbReference type="ChEBI" id="CHEBI:58017"/>
        <dbReference type="EC" id="2.4.2.10"/>
    </reaction>
</comment>
<dbReference type="SUPFAM" id="SSF53271">
    <property type="entry name" value="PRTase-like"/>
    <property type="match status" value="1"/>
</dbReference>
<reference evidence="8 9" key="1">
    <citation type="journal article" date="2015" name="Int. J. Syst. Evol. Microbiol.">
        <title>Mariniphaga sediminis sp. nov., isolated from coastal sediment.</title>
        <authorList>
            <person name="Wang F.Q."/>
            <person name="Shen Q.Y."/>
            <person name="Chen G.J."/>
            <person name="Du Z.J."/>
        </authorList>
    </citation>
    <scope>NUCLEOTIDE SEQUENCE [LARGE SCALE GENOMIC DNA]</scope>
    <source>
        <strain evidence="8 9">SY21</strain>
    </source>
</reference>
<feature type="binding site" description="in other chain" evidence="6">
    <location>
        <begin position="123"/>
        <end position="131"/>
    </location>
    <ligand>
        <name>5-phospho-alpha-D-ribose 1-diphosphate</name>
        <dbReference type="ChEBI" id="CHEBI:58017"/>
        <note>ligand shared between dimeric partners</note>
    </ligand>
</feature>
<evidence type="ECO:0000259" key="7">
    <source>
        <dbReference type="Pfam" id="PF00156"/>
    </source>
</evidence>
<dbReference type="InterPro" id="IPR029057">
    <property type="entry name" value="PRTase-like"/>
</dbReference>
<keyword evidence="9" id="KW-1185">Reference proteome</keyword>
<feature type="domain" description="Phosphoribosyltransferase" evidence="7">
    <location>
        <begin position="52"/>
        <end position="153"/>
    </location>
</feature>
<gene>
    <name evidence="6" type="primary">pyrE</name>
    <name evidence="8" type="ORF">D1164_00180</name>
</gene>
<dbReference type="InterPro" id="IPR004467">
    <property type="entry name" value="Or_phspho_trans_dom"/>
</dbReference>
<dbReference type="GO" id="GO:0004588">
    <property type="term" value="F:orotate phosphoribosyltransferase activity"/>
    <property type="evidence" value="ECO:0007669"/>
    <property type="project" value="UniProtKB-UniRule"/>
</dbReference>
<dbReference type="HAMAP" id="MF_01208">
    <property type="entry name" value="PyrE"/>
    <property type="match status" value="1"/>
</dbReference>
<dbReference type="NCBIfam" id="TIGR00336">
    <property type="entry name" value="pyrE"/>
    <property type="match status" value="1"/>
</dbReference>
<name>A0A399D5G4_9BACT</name>
<evidence type="ECO:0000313" key="9">
    <source>
        <dbReference type="Proteomes" id="UP000266441"/>
    </source>
</evidence>
<comment type="caution">
    <text evidence="8">The sequence shown here is derived from an EMBL/GenBank/DDBJ whole genome shotgun (WGS) entry which is preliminary data.</text>
</comment>
<comment type="caution">
    <text evidence="6">Lacks conserved residue(s) required for the propagation of feature annotation.</text>
</comment>
<comment type="cofactor">
    <cofactor evidence="6">
        <name>Mg(2+)</name>
        <dbReference type="ChEBI" id="CHEBI:18420"/>
    </cofactor>
</comment>
<dbReference type="OrthoDB" id="9802134at2"/>
<dbReference type="GO" id="GO:0044205">
    <property type="term" value="P:'de novo' UMP biosynthetic process"/>
    <property type="evidence" value="ECO:0007669"/>
    <property type="project" value="UniProtKB-UniRule"/>
</dbReference>
<dbReference type="CDD" id="cd06223">
    <property type="entry name" value="PRTases_typeI"/>
    <property type="match status" value="1"/>
</dbReference>